<dbReference type="AlphaFoldDB" id="U4KGH4"/>
<name>U4KGH4_9VIBR</name>
<protein>
    <submittedName>
        <fullName evidence="1">Uncharacterized protein</fullName>
    </submittedName>
</protein>
<accession>U4KGH4</accession>
<dbReference type="KEGG" id="vni:VIBNI_B0563"/>
<organism evidence="1 2">
    <name type="scientific">Vibrio nigripulchritudo</name>
    <dbReference type="NCBI Taxonomy" id="28173"/>
    <lineage>
        <taxon>Bacteria</taxon>
        <taxon>Pseudomonadati</taxon>
        <taxon>Pseudomonadota</taxon>
        <taxon>Gammaproteobacteria</taxon>
        <taxon>Vibrionales</taxon>
        <taxon>Vibrionaceae</taxon>
        <taxon>Vibrio</taxon>
    </lineage>
</organism>
<evidence type="ECO:0000313" key="2">
    <source>
        <dbReference type="Proteomes" id="UP000016895"/>
    </source>
</evidence>
<gene>
    <name evidence="1" type="ORF">VIBNI_B0563</name>
</gene>
<sequence length="141" mass="16173">MKDKVCKFREAFSEVIHTSKDVPEDLKAFPAGACEVASIMLMTYLNSSDYSEITYVSGSRIQPNGDQMEYHSFLKYRDLFIDITGSQFDDCEDELIILVSDHPLHKSFDLEDRGSTDIYEYSNDLVNYVPIYEKVTSLINT</sequence>
<dbReference type="Proteomes" id="UP000016895">
    <property type="component" value="Chromosome 2"/>
</dbReference>
<dbReference type="STRING" id="28173.VIBNI_B0563"/>
<dbReference type="RefSeq" id="WP_022560993.1">
    <property type="nucleotide sequence ID" value="NC_022543.1"/>
</dbReference>
<keyword evidence="2" id="KW-1185">Reference proteome</keyword>
<evidence type="ECO:0000313" key="1">
    <source>
        <dbReference type="EMBL" id="CCO60369.1"/>
    </source>
</evidence>
<proteinExistence type="predicted"/>
<dbReference type="EMBL" id="FO203527">
    <property type="protein sequence ID" value="CCO60369.1"/>
    <property type="molecule type" value="Genomic_DNA"/>
</dbReference>
<dbReference type="OrthoDB" id="9155675at2"/>
<reference evidence="1 2" key="1">
    <citation type="journal article" date="2013" name="ISME J.">
        <title>Comparative genomics of pathogenic lineages of Vibrio nigripulchritudo identifies virulence-associated traits.</title>
        <authorList>
            <person name="Goudenege D."/>
            <person name="Labreuche Y."/>
            <person name="Krin E."/>
            <person name="Ansquer D."/>
            <person name="Mangenot S."/>
            <person name="Calteau A."/>
            <person name="Medigue C."/>
            <person name="Mazel D."/>
            <person name="Polz M.F."/>
            <person name="Le Roux F."/>
        </authorList>
    </citation>
    <scope>NUCLEOTIDE SEQUENCE [LARGE SCALE GENOMIC DNA]</scope>
    <source>
        <strain evidence="2">SnF1</strain>
    </source>
</reference>